<dbReference type="Pfam" id="PF14559">
    <property type="entry name" value="TPR_19"/>
    <property type="match status" value="1"/>
</dbReference>
<dbReference type="SMART" id="SM00028">
    <property type="entry name" value="TPR"/>
    <property type="match status" value="3"/>
</dbReference>
<accession>A0A6P0CJ91</accession>
<dbReference type="AlphaFoldDB" id="A0A6P0CJ91"/>
<feature type="chain" id="PRO_5026944747" evidence="3">
    <location>
        <begin position="30"/>
        <end position="185"/>
    </location>
</feature>
<dbReference type="PANTHER" id="PTHR45188:SF2">
    <property type="entry name" value="DNAJ HOMOLOG SUBFAMILY C MEMBER 7"/>
    <property type="match status" value="1"/>
</dbReference>
<evidence type="ECO:0000256" key="1">
    <source>
        <dbReference type="ARBA" id="ARBA00022737"/>
    </source>
</evidence>
<sequence length="185" mass="20474">MRILTVNLKRHLTALAPLVLLCSTGLADAAPQELLDRLKTATEAEAPRIASEIELEWSKSGSAAMDLLLRRGRDAMEDGDFALAIEHFTALTDHAPQFAEGFHARAEAYFRASLYGPALDDLETTLALNPDHYDAIFGLAVMLQEFGDLRKAAQLYRKVLAIHPNHENAREALSRLKRDGIGREL</sequence>
<dbReference type="Pfam" id="PF13432">
    <property type="entry name" value="TPR_16"/>
    <property type="match status" value="1"/>
</dbReference>
<keyword evidence="3" id="KW-0732">Signal</keyword>
<dbReference type="Proteomes" id="UP000468591">
    <property type="component" value="Unassembled WGS sequence"/>
</dbReference>
<keyword evidence="1" id="KW-0677">Repeat</keyword>
<evidence type="ECO:0000313" key="4">
    <source>
        <dbReference type="EMBL" id="NEK24583.1"/>
    </source>
</evidence>
<dbReference type="PROSITE" id="PS50005">
    <property type="entry name" value="TPR"/>
    <property type="match status" value="2"/>
</dbReference>
<dbReference type="Gene3D" id="1.25.40.10">
    <property type="entry name" value="Tetratricopeptide repeat domain"/>
    <property type="match status" value="1"/>
</dbReference>
<evidence type="ECO:0000313" key="5">
    <source>
        <dbReference type="Proteomes" id="UP000468591"/>
    </source>
</evidence>
<feature type="repeat" description="TPR" evidence="2">
    <location>
        <begin position="99"/>
        <end position="132"/>
    </location>
</feature>
<evidence type="ECO:0000256" key="2">
    <source>
        <dbReference type="PROSITE-ProRule" id="PRU00339"/>
    </source>
</evidence>
<protein>
    <submittedName>
        <fullName evidence="4">Tetratricopeptide repeat protein</fullName>
    </submittedName>
</protein>
<organism evidence="4 5">
    <name type="scientific">Sulfitobacter sediminilitoris</name>
    <dbReference type="NCBI Taxonomy" id="2698830"/>
    <lineage>
        <taxon>Bacteria</taxon>
        <taxon>Pseudomonadati</taxon>
        <taxon>Pseudomonadota</taxon>
        <taxon>Alphaproteobacteria</taxon>
        <taxon>Rhodobacterales</taxon>
        <taxon>Roseobacteraceae</taxon>
        <taxon>Sulfitobacter</taxon>
    </lineage>
</organism>
<feature type="repeat" description="TPR" evidence="2">
    <location>
        <begin position="133"/>
        <end position="166"/>
    </location>
</feature>
<dbReference type="PANTHER" id="PTHR45188">
    <property type="entry name" value="DNAJ PROTEIN P58IPK HOMOLOG"/>
    <property type="match status" value="1"/>
</dbReference>
<comment type="caution">
    <text evidence="4">The sequence shown here is derived from an EMBL/GenBank/DDBJ whole genome shotgun (WGS) entry which is preliminary data.</text>
</comment>
<keyword evidence="5" id="KW-1185">Reference proteome</keyword>
<proteinExistence type="predicted"/>
<dbReference type="RefSeq" id="WP_164355508.1">
    <property type="nucleotide sequence ID" value="NZ_JAABNT010000018.1"/>
</dbReference>
<evidence type="ECO:0000256" key="3">
    <source>
        <dbReference type="SAM" id="SignalP"/>
    </source>
</evidence>
<gene>
    <name evidence="4" type="ORF">GV827_19560</name>
</gene>
<dbReference type="SUPFAM" id="SSF48452">
    <property type="entry name" value="TPR-like"/>
    <property type="match status" value="1"/>
</dbReference>
<dbReference type="InterPro" id="IPR019734">
    <property type="entry name" value="TPR_rpt"/>
</dbReference>
<dbReference type="InterPro" id="IPR011990">
    <property type="entry name" value="TPR-like_helical_dom_sf"/>
</dbReference>
<name>A0A6P0CJ91_9RHOB</name>
<reference evidence="4 5" key="1">
    <citation type="submission" date="2020-01" db="EMBL/GenBank/DDBJ databases">
        <title>Sulfitobacter sediminilitoris sp. nov., isolated from a tidal flat.</title>
        <authorList>
            <person name="Park S."/>
            <person name="Yoon J.-H."/>
        </authorList>
    </citation>
    <scope>NUCLEOTIDE SEQUENCE [LARGE SCALE GENOMIC DNA]</scope>
    <source>
        <strain evidence="4 5">JBTF-M27</strain>
    </source>
</reference>
<dbReference type="EMBL" id="JAABNT010000018">
    <property type="protein sequence ID" value="NEK24583.1"/>
    <property type="molecule type" value="Genomic_DNA"/>
</dbReference>
<keyword evidence="2" id="KW-0802">TPR repeat</keyword>
<feature type="signal peptide" evidence="3">
    <location>
        <begin position="1"/>
        <end position="29"/>
    </location>
</feature>